<evidence type="ECO:0000313" key="3">
    <source>
        <dbReference type="Proteomes" id="UP001620339"/>
    </source>
</evidence>
<feature type="transmembrane region" description="Helical" evidence="1">
    <location>
        <begin position="110"/>
        <end position="133"/>
    </location>
</feature>
<feature type="transmembrane region" description="Helical" evidence="1">
    <location>
        <begin position="43"/>
        <end position="65"/>
    </location>
</feature>
<reference evidence="2 3" key="1">
    <citation type="submission" date="2020-10" db="EMBL/GenBank/DDBJ databases">
        <title>Phylogeny of dyella-like bacteria.</title>
        <authorList>
            <person name="Fu J."/>
        </authorList>
    </citation>
    <scope>NUCLEOTIDE SEQUENCE [LARGE SCALE GENOMIC DNA]</scope>
    <source>
        <strain evidence="2 3">KACC 19113</strain>
    </source>
</reference>
<feature type="transmembrane region" description="Helical" evidence="1">
    <location>
        <begin position="12"/>
        <end position="37"/>
    </location>
</feature>
<dbReference type="EMBL" id="JADIKK010000008">
    <property type="protein sequence ID" value="MFK2878375.1"/>
    <property type="molecule type" value="Genomic_DNA"/>
</dbReference>
<keyword evidence="1" id="KW-0812">Transmembrane</keyword>
<evidence type="ECO:0000256" key="1">
    <source>
        <dbReference type="SAM" id="Phobius"/>
    </source>
</evidence>
<proteinExistence type="predicted"/>
<dbReference type="Proteomes" id="UP001620339">
    <property type="component" value="Unassembled WGS sequence"/>
</dbReference>
<accession>A0ABW8JA16</accession>
<organism evidence="2 3">
    <name type="scientific">Rhodanobacter hydrolyticus</name>
    <dbReference type="NCBI Taxonomy" id="2250595"/>
    <lineage>
        <taxon>Bacteria</taxon>
        <taxon>Pseudomonadati</taxon>
        <taxon>Pseudomonadota</taxon>
        <taxon>Gammaproteobacteria</taxon>
        <taxon>Lysobacterales</taxon>
        <taxon>Rhodanobacteraceae</taxon>
        <taxon>Rhodanobacter</taxon>
    </lineage>
</organism>
<feature type="transmembrane region" description="Helical" evidence="1">
    <location>
        <begin position="72"/>
        <end position="90"/>
    </location>
</feature>
<sequence length="135" mass="14007">MSMFGALAGVGLLMGLVGLVVVVVVSALLLSLAYRLVVGHMPSFARALGTVLASWLASVVVSLILHGGAGHLLSFVAQFLVGALVINLLLPGQDGSQVGYGKACVVQLVYMVIFFVLAFVLALLFGGMMLAMLHH</sequence>
<keyword evidence="1" id="KW-1133">Transmembrane helix</keyword>
<keyword evidence="3" id="KW-1185">Reference proteome</keyword>
<comment type="caution">
    <text evidence="2">The sequence shown here is derived from an EMBL/GenBank/DDBJ whole genome shotgun (WGS) entry which is preliminary data.</text>
</comment>
<evidence type="ECO:0000313" key="2">
    <source>
        <dbReference type="EMBL" id="MFK2878375.1"/>
    </source>
</evidence>
<name>A0ABW8JA16_9GAMM</name>
<keyword evidence="1" id="KW-0472">Membrane</keyword>
<protein>
    <submittedName>
        <fullName evidence="2">Uncharacterized protein</fullName>
    </submittedName>
</protein>
<gene>
    <name evidence="2" type="ORF">ISP25_14965</name>
</gene>